<sequence>IVCFRCLFILILQIPFQNKENHGLVERLTSLASTHAHDNDKLHKLESDLEKSVTRLKSQEEKGKKYRDDTEQKISKLQAQNADLQEHKQRLETQLEEKTQEMKDKMDELTNQLFADVEKEGKHRVKLEKHFETQRKDYEKQIKQLKEEIEILKGKNKKLVKEVEEQTAHNGELQLQVAQLSNQAKVRK</sequence>
<organism evidence="2 3">
    <name type="scientific">Aquarana catesbeiana</name>
    <name type="common">American bullfrog</name>
    <name type="synonym">Rana catesbeiana</name>
    <dbReference type="NCBI Taxonomy" id="8400"/>
    <lineage>
        <taxon>Eukaryota</taxon>
        <taxon>Metazoa</taxon>
        <taxon>Chordata</taxon>
        <taxon>Craniata</taxon>
        <taxon>Vertebrata</taxon>
        <taxon>Euteleostomi</taxon>
        <taxon>Amphibia</taxon>
        <taxon>Batrachia</taxon>
        <taxon>Anura</taxon>
        <taxon>Neobatrachia</taxon>
        <taxon>Ranoidea</taxon>
        <taxon>Ranidae</taxon>
        <taxon>Aquarana</taxon>
    </lineage>
</organism>
<proteinExistence type="predicted"/>
<feature type="region of interest" description="Disordered" evidence="1">
    <location>
        <begin position="52"/>
        <end position="71"/>
    </location>
</feature>
<name>A0A2G9RNB1_AQUCT</name>
<gene>
    <name evidence="2" type="ORF">AB205_0174100</name>
</gene>
<protein>
    <submittedName>
        <fullName evidence="2">Uncharacterized protein</fullName>
    </submittedName>
</protein>
<feature type="non-terminal residue" evidence="2">
    <location>
        <position position="188"/>
    </location>
</feature>
<dbReference type="OrthoDB" id="6108017at2759"/>
<evidence type="ECO:0000256" key="1">
    <source>
        <dbReference type="SAM" id="MobiDB-lite"/>
    </source>
</evidence>
<evidence type="ECO:0000313" key="2">
    <source>
        <dbReference type="EMBL" id="PIO29399.1"/>
    </source>
</evidence>
<keyword evidence="3" id="KW-1185">Reference proteome</keyword>
<reference evidence="3" key="1">
    <citation type="journal article" date="2017" name="Nat. Commun.">
        <title>The North American bullfrog draft genome provides insight into hormonal regulation of long noncoding RNA.</title>
        <authorList>
            <person name="Hammond S.A."/>
            <person name="Warren R.L."/>
            <person name="Vandervalk B.P."/>
            <person name="Kucuk E."/>
            <person name="Khan H."/>
            <person name="Gibb E.A."/>
            <person name="Pandoh P."/>
            <person name="Kirk H."/>
            <person name="Zhao Y."/>
            <person name="Jones M."/>
            <person name="Mungall A.J."/>
            <person name="Coope R."/>
            <person name="Pleasance S."/>
            <person name="Moore R.A."/>
            <person name="Holt R.A."/>
            <person name="Round J.M."/>
            <person name="Ohora S."/>
            <person name="Walle B.V."/>
            <person name="Veldhoen N."/>
            <person name="Helbing C.C."/>
            <person name="Birol I."/>
        </authorList>
    </citation>
    <scope>NUCLEOTIDE SEQUENCE [LARGE SCALE GENOMIC DNA]</scope>
</reference>
<dbReference type="Proteomes" id="UP000228934">
    <property type="component" value="Unassembled WGS sequence"/>
</dbReference>
<feature type="non-terminal residue" evidence="2">
    <location>
        <position position="1"/>
    </location>
</feature>
<evidence type="ECO:0000313" key="3">
    <source>
        <dbReference type="Proteomes" id="UP000228934"/>
    </source>
</evidence>
<dbReference type="AlphaFoldDB" id="A0A2G9RNB1"/>
<dbReference type="EMBL" id="KV933470">
    <property type="protein sequence ID" value="PIO29399.1"/>
    <property type="molecule type" value="Genomic_DNA"/>
</dbReference>
<accession>A0A2G9RNB1</accession>